<evidence type="ECO:0000313" key="1">
    <source>
        <dbReference type="EMBL" id="KAK7507595.1"/>
    </source>
</evidence>
<name>A0ABD0M797_9CAEN</name>
<accession>A0ABD0M797</accession>
<keyword evidence="2" id="KW-1185">Reference proteome</keyword>
<reference evidence="1 2" key="1">
    <citation type="journal article" date="2023" name="Sci. Data">
        <title>Genome assembly of the Korean intertidal mud-creeper Batillaria attramentaria.</title>
        <authorList>
            <person name="Patra A.K."/>
            <person name="Ho P.T."/>
            <person name="Jun S."/>
            <person name="Lee S.J."/>
            <person name="Kim Y."/>
            <person name="Won Y.J."/>
        </authorList>
    </citation>
    <scope>NUCLEOTIDE SEQUENCE [LARGE SCALE GENOMIC DNA]</scope>
    <source>
        <strain evidence="1">Wonlab-2016</strain>
    </source>
</reference>
<protein>
    <submittedName>
        <fullName evidence="1">Uncharacterized protein</fullName>
    </submittedName>
</protein>
<dbReference type="EMBL" id="JACVVK020000004">
    <property type="protein sequence ID" value="KAK7507595.1"/>
    <property type="molecule type" value="Genomic_DNA"/>
</dbReference>
<dbReference type="Proteomes" id="UP001519460">
    <property type="component" value="Unassembled WGS sequence"/>
</dbReference>
<comment type="caution">
    <text evidence="1">The sequence shown here is derived from an EMBL/GenBank/DDBJ whole genome shotgun (WGS) entry which is preliminary data.</text>
</comment>
<proteinExistence type="predicted"/>
<gene>
    <name evidence="1" type="ORF">BaRGS_00001530</name>
</gene>
<sequence length="111" mass="12665">MVATSELRPTETSANLDPICLSNPINARKTVFLLACRAPAVNPSPFKIPYQLAYTHRKWAKAAEQGDNDPWAMYRQAALRRFDTLYVDSNARPTELQWQVSVFQKRDSPKI</sequence>
<evidence type="ECO:0000313" key="2">
    <source>
        <dbReference type="Proteomes" id="UP001519460"/>
    </source>
</evidence>
<dbReference type="AlphaFoldDB" id="A0ABD0M797"/>
<organism evidence="1 2">
    <name type="scientific">Batillaria attramentaria</name>
    <dbReference type="NCBI Taxonomy" id="370345"/>
    <lineage>
        <taxon>Eukaryota</taxon>
        <taxon>Metazoa</taxon>
        <taxon>Spiralia</taxon>
        <taxon>Lophotrochozoa</taxon>
        <taxon>Mollusca</taxon>
        <taxon>Gastropoda</taxon>
        <taxon>Caenogastropoda</taxon>
        <taxon>Sorbeoconcha</taxon>
        <taxon>Cerithioidea</taxon>
        <taxon>Batillariidae</taxon>
        <taxon>Batillaria</taxon>
    </lineage>
</organism>